<name>A0A936EZX8_9BACT</name>
<keyword evidence="1" id="KW-0812">Transmembrane</keyword>
<organism evidence="2 3">
    <name type="scientific">Candidatus Geothrix odensensis</name>
    <dbReference type="NCBI Taxonomy" id="2954440"/>
    <lineage>
        <taxon>Bacteria</taxon>
        <taxon>Pseudomonadati</taxon>
        <taxon>Acidobacteriota</taxon>
        <taxon>Holophagae</taxon>
        <taxon>Holophagales</taxon>
        <taxon>Holophagaceae</taxon>
        <taxon>Geothrix</taxon>
    </lineage>
</organism>
<keyword evidence="1" id="KW-0472">Membrane</keyword>
<reference evidence="2 3" key="1">
    <citation type="submission" date="2020-10" db="EMBL/GenBank/DDBJ databases">
        <title>Connecting structure to function with the recovery of over 1000 high-quality activated sludge metagenome-assembled genomes encoding full-length rRNA genes using long-read sequencing.</title>
        <authorList>
            <person name="Singleton C.M."/>
            <person name="Petriglieri F."/>
            <person name="Kristensen J.M."/>
            <person name="Kirkegaard R.H."/>
            <person name="Michaelsen T.Y."/>
            <person name="Andersen M.H."/>
            <person name="Karst S.M."/>
            <person name="Dueholm M.S."/>
            <person name="Nielsen P.H."/>
            <person name="Albertsen M."/>
        </authorList>
    </citation>
    <scope>NUCLEOTIDE SEQUENCE [LARGE SCALE GENOMIC DNA]</scope>
    <source>
        <strain evidence="2">OdNE_18-Q3-R46-58_MAXAC.008</strain>
    </source>
</reference>
<dbReference type="AlphaFoldDB" id="A0A936EZX8"/>
<dbReference type="EMBL" id="JADKCH010000001">
    <property type="protein sequence ID" value="MBK8571268.1"/>
    <property type="molecule type" value="Genomic_DNA"/>
</dbReference>
<feature type="transmembrane region" description="Helical" evidence="1">
    <location>
        <begin position="12"/>
        <end position="29"/>
    </location>
</feature>
<proteinExistence type="predicted"/>
<evidence type="ECO:0000313" key="3">
    <source>
        <dbReference type="Proteomes" id="UP000709959"/>
    </source>
</evidence>
<evidence type="ECO:0000313" key="2">
    <source>
        <dbReference type="EMBL" id="MBK8571268.1"/>
    </source>
</evidence>
<evidence type="ECO:0000256" key="1">
    <source>
        <dbReference type="SAM" id="Phobius"/>
    </source>
</evidence>
<protein>
    <submittedName>
        <fullName evidence="2">Uncharacterized protein</fullName>
    </submittedName>
</protein>
<keyword evidence="1" id="KW-1133">Transmembrane helix</keyword>
<comment type="caution">
    <text evidence="2">The sequence shown here is derived from an EMBL/GenBank/DDBJ whole genome shotgun (WGS) entry which is preliminary data.</text>
</comment>
<sequence>MDDFRDWLGEHWGLLALGVTAAALGLWWWQGRPLAQPAGMLAPEEPLQATAEPADPWTFRNHRLTPLARFELRARILGVERYRFDRPAELSPVDFALGWGPMSDSRLLQEIRVTQRDRWFFWSAAHLPVSPEVIMQHAANMHLIPANASVERRLLAARPGQLVMLRGQLVRADGQDGWHWISSLTRTDTGDGSCEVVWVETVGIADR</sequence>
<accession>A0A936EZX8</accession>
<dbReference type="Proteomes" id="UP000709959">
    <property type="component" value="Unassembled WGS sequence"/>
</dbReference>
<gene>
    <name evidence="2" type="ORF">IPN91_01225</name>
</gene>